<reference evidence="1 2" key="1">
    <citation type="journal article" date="2013" name="Stand. Genomic Sci.">
        <title>Genomic Encyclopedia of Type Strains, Phase I: The one thousand microbial genomes (KMG-I) project.</title>
        <authorList>
            <person name="Kyrpides N.C."/>
            <person name="Woyke T."/>
            <person name="Eisen J.A."/>
            <person name="Garrity G."/>
            <person name="Lilburn T.G."/>
            <person name="Beck B.J."/>
            <person name="Whitman W.B."/>
            <person name="Hugenholtz P."/>
            <person name="Klenk H.P."/>
        </authorList>
    </citation>
    <scope>NUCLEOTIDE SEQUENCE [LARGE SCALE GENOMIC DNA]</scope>
    <source>
        <strain evidence="1 2">DSM 13484</strain>
    </source>
</reference>
<dbReference type="Pfam" id="PF17653">
    <property type="entry name" value="DUF5522"/>
    <property type="match status" value="1"/>
</dbReference>
<evidence type="ECO:0000313" key="2">
    <source>
        <dbReference type="Proteomes" id="UP000316778"/>
    </source>
</evidence>
<dbReference type="PANTHER" id="PTHR21037:SF2">
    <property type="entry name" value="SIMILAR TO NOVEL PROTEIN"/>
    <property type="match status" value="1"/>
</dbReference>
<protein>
    <submittedName>
        <fullName evidence="1">Uncharacterized protein</fullName>
    </submittedName>
</protein>
<proteinExistence type="predicted"/>
<keyword evidence="2" id="KW-1185">Reference proteome</keyword>
<gene>
    <name evidence="1" type="ORF">LX66_1364</name>
</gene>
<name>A0A562TF25_CHIJA</name>
<accession>A0A562TF25</accession>
<organism evidence="1 2">
    <name type="scientific">Chitinophaga japonensis</name>
    <name type="common">Flexibacter japonensis</name>
    <dbReference type="NCBI Taxonomy" id="104662"/>
    <lineage>
        <taxon>Bacteria</taxon>
        <taxon>Pseudomonadati</taxon>
        <taxon>Bacteroidota</taxon>
        <taxon>Chitinophagia</taxon>
        <taxon>Chitinophagales</taxon>
        <taxon>Chitinophagaceae</taxon>
        <taxon>Chitinophaga</taxon>
    </lineage>
</organism>
<comment type="caution">
    <text evidence="1">The sequence shown here is derived from an EMBL/GenBank/DDBJ whole genome shotgun (WGS) entry which is preliminary data.</text>
</comment>
<dbReference type="OrthoDB" id="9800168at2"/>
<sequence>MQLPLKEHIDFYYNRDGYMVFTEKYHLERGYCCGNGCKHCPFDYENVPEQKRARLLAQRRQQEKGPD</sequence>
<dbReference type="InterPro" id="IPR040807">
    <property type="entry name" value="DUF5522"/>
</dbReference>
<dbReference type="AlphaFoldDB" id="A0A562TF25"/>
<dbReference type="Proteomes" id="UP000316778">
    <property type="component" value="Unassembled WGS sequence"/>
</dbReference>
<dbReference type="EMBL" id="VLLG01000002">
    <property type="protein sequence ID" value="TWI91983.1"/>
    <property type="molecule type" value="Genomic_DNA"/>
</dbReference>
<dbReference type="PANTHER" id="PTHR21037">
    <property type="entry name" value="39S RIBOSOMAL PROTEIN L14, MITOCHONDRIAL"/>
    <property type="match status" value="1"/>
</dbReference>
<dbReference type="RefSeq" id="WP_145711153.1">
    <property type="nucleotide sequence ID" value="NZ_BAAAFY010000001.1"/>
</dbReference>
<evidence type="ECO:0000313" key="1">
    <source>
        <dbReference type="EMBL" id="TWI91983.1"/>
    </source>
</evidence>